<dbReference type="Gene3D" id="2.160.20.80">
    <property type="entry name" value="E3 ubiquitin-protein ligase SopA"/>
    <property type="match status" value="1"/>
</dbReference>
<dbReference type="PANTHER" id="PTHR19848">
    <property type="entry name" value="WD40 REPEAT PROTEIN"/>
    <property type="match status" value="1"/>
</dbReference>
<evidence type="ECO:0000259" key="4">
    <source>
        <dbReference type="Pfam" id="PF05729"/>
    </source>
</evidence>
<feature type="domain" description="NACHT" evidence="4">
    <location>
        <begin position="195"/>
        <end position="354"/>
    </location>
</feature>
<dbReference type="Pfam" id="PF00805">
    <property type="entry name" value="Pentapeptide"/>
    <property type="match status" value="1"/>
</dbReference>
<dbReference type="InterPro" id="IPR036322">
    <property type="entry name" value="WD40_repeat_dom_sf"/>
</dbReference>
<feature type="repeat" description="WD" evidence="3">
    <location>
        <begin position="862"/>
        <end position="902"/>
    </location>
</feature>
<dbReference type="PROSITE" id="PS00678">
    <property type="entry name" value="WD_REPEATS_1"/>
    <property type="match status" value="4"/>
</dbReference>
<dbReference type="SMART" id="SM00320">
    <property type="entry name" value="WD40"/>
    <property type="match status" value="11"/>
</dbReference>
<evidence type="ECO:0000256" key="3">
    <source>
        <dbReference type="PROSITE-ProRule" id="PRU00221"/>
    </source>
</evidence>
<reference evidence="5" key="1">
    <citation type="journal article" date="2020" name="Fungal Divers.">
        <title>Resolving the Mortierellaceae phylogeny through synthesis of multi-gene phylogenetics and phylogenomics.</title>
        <authorList>
            <person name="Vandepol N."/>
            <person name="Liber J."/>
            <person name="Desiro A."/>
            <person name="Na H."/>
            <person name="Kennedy M."/>
            <person name="Barry K."/>
            <person name="Grigoriev I.V."/>
            <person name="Miller A.N."/>
            <person name="O'Donnell K."/>
            <person name="Stajich J.E."/>
            <person name="Bonito G."/>
        </authorList>
    </citation>
    <scope>NUCLEOTIDE SEQUENCE</scope>
    <source>
        <strain evidence="5">NVP60</strain>
    </source>
</reference>
<dbReference type="PANTHER" id="PTHR19848:SF8">
    <property type="entry name" value="F-BOX AND WD REPEAT DOMAIN CONTAINING 7"/>
    <property type="match status" value="1"/>
</dbReference>
<dbReference type="InterPro" id="IPR001646">
    <property type="entry name" value="5peptide_repeat"/>
</dbReference>
<dbReference type="CDD" id="cd00200">
    <property type="entry name" value="WD40"/>
    <property type="match status" value="1"/>
</dbReference>
<dbReference type="PROSITE" id="PS50082">
    <property type="entry name" value="WD_REPEATS_2"/>
    <property type="match status" value="9"/>
</dbReference>
<dbReference type="Gene3D" id="3.40.50.300">
    <property type="entry name" value="P-loop containing nucleotide triphosphate hydrolases"/>
    <property type="match status" value="1"/>
</dbReference>
<accession>A0A9P6R977</accession>
<dbReference type="InterPro" id="IPR019775">
    <property type="entry name" value="WD40_repeat_CS"/>
</dbReference>
<dbReference type="Pfam" id="PF00400">
    <property type="entry name" value="WD40"/>
    <property type="match status" value="9"/>
</dbReference>
<feature type="repeat" description="WD" evidence="3">
    <location>
        <begin position="621"/>
        <end position="641"/>
    </location>
</feature>
<keyword evidence="1 3" id="KW-0853">WD repeat</keyword>
<dbReference type="AlphaFoldDB" id="A0A9P6R977"/>
<feature type="repeat" description="WD" evidence="3">
    <location>
        <begin position="820"/>
        <end position="861"/>
    </location>
</feature>
<organism evidence="5 6">
    <name type="scientific">Linnemannia gamsii</name>
    <dbReference type="NCBI Taxonomy" id="64522"/>
    <lineage>
        <taxon>Eukaryota</taxon>
        <taxon>Fungi</taxon>
        <taxon>Fungi incertae sedis</taxon>
        <taxon>Mucoromycota</taxon>
        <taxon>Mortierellomycotina</taxon>
        <taxon>Mortierellomycetes</taxon>
        <taxon>Mortierellales</taxon>
        <taxon>Mortierellaceae</taxon>
        <taxon>Linnemannia</taxon>
    </lineage>
</organism>
<feature type="repeat" description="WD" evidence="3">
    <location>
        <begin position="905"/>
        <end position="946"/>
    </location>
</feature>
<keyword evidence="2" id="KW-0677">Repeat</keyword>
<evidence type="ECO:0000313" key="5">
    <source>
        <dbReference type="EMBL" id="KAG0315142.1"/>
    </source>
</evidence>
<protein>
    <submittedName>
        <fullName evidence="5">WD_REPEATS_REGION domain-containing protein</fullName>
    </submittedName>
</protein>
<comment type="caution">
    <text evidence="5">The sequence shown here is derived from an EMBL/GenBank/DDBJ whole genome shotgun (WGS) entry which is preliminary data.</text>
</comment>
<dbReference type="InterPro" id="IPR020472">
    <property type="entry name" value="WD40_PAC1"/>
</dbReference>
<feature type="repeat" description="WD" evidence="3">
    <location>
        <begin position="994"/>
        <end position="1035"/>
    </location>
</feature>
<dbReference type="OrthoDB" id="538223at2759"/>
<dbReference type="SUPFAM" id="SSF52540">
    <property type="entry name" value="P-loop containing nucleoside triphosphate hydrolases"/>
    <property type="match status" value="1"/>
</dbReference>
<dbReference type="InterPro" id="IPR027417">
    <property type="entry name" value="P-loop_NTPase"/>
</dbReference>
<dbReference type="InterPro" id="IPR001680">
    <property type="entry name" value="WD40_rpt"/>
</dbReference>
<dbReference type="SUPFAM" id="SSF141571">
    <property type="entry name" value="Pentapeptide repeat-like"/>
    <property type="match status" value="1"/>
</dbReference>
<feature type="repeat" description="WD" evidence="3">
    <location>
        <begin position="949"/>
        <end position="985"/>
    </location>
</feature>
<dbReference type="InterPro" id="IPR015943">
    <property type="entry name" value="WD40/YVTN_repeat-like_dom_sf"/>
</dbReference>
<dbReference type="PROSITE" id="PS50294">
    <property type="entry name" value="WD_REPEATS_REGION"/>
    <property type="match status" value="7"/>
</dbReference>
<dbReference type="PRINTS" id="PR00320">
    <property type="entry name" value="GPROTEINBRPT"/>
</dbReference>
<name>A0A9P6R977_9FUNG</name>
<dbReference type="InterPro" id="IPR007111">
    <property type="entry name" value="NACHT_NTPase"/>
</dbReference>
<keyword evidence="6" id="KW-1185">Reference proteome</keyword>
<evidence type="ECO:0000256" key="2">
    <source>
        <dbReference type="ARBA" id="ARBA00022737"/>
    </source>
</evidence>
<evidence type="ECO:0000313" key="6">
    <source>
        <dbReference type="Proteomes" id="UP000823405"/>
    </source>
</evidence>
<dbReference type="Gene3D" id="2.130.10.10">
    <property type="entry name" value="YVTN repeat-like/Quinoprotein amine dehydrogenase"/>
    <property type="match status" value="4"/>
</dbReference>
<evidence type="ECO:0000256" key="1">
    <source>
        <dbReference type="ARBA" id="ARBA00022574"/>
    </source>
</evidence>
<feature type="repeat" description="WD" evidence="3">
    <location>
        <begin position="642"/>
        <end position="683"/>
    </location>
</feature>
<sequence>MVSTSNSKLSPKSVLQLVEILQPIARATEDPARRLDLCNQIDEIFARLKPASTAVTSKNRALRAKIDIALQAQAVIRGDQEEEDSITPNVESVMRSGDCRVSDESMFEYDIDASSDQADVYNEGTVSQPFSSPPIPIQLSPLEFDLRAMKSQRLACYGQSIYIPPMAKSSLRAENDEFFPLFDKVQEFLESEREVMLILGDSGAGKSTFNQHLEHELWLNYSVGDRIPLFVNLPALERPEENLLAEQLQNFGFTGEHIRELRHSHQFILICDGYDEAQLTCNLHTTNLLNLFEQWSAKLVITCRTQYLGPDYRHRFAPNAINQYTGSAKDLFQEAVITPFSKDQIETYVERYISLEPRAWVGKDYMDSMAAIPNIMDLELLDAGFEWRGIQFQTDLAVAIYQEQDGRPVVQYMPRNDESTWKAEFFDSDPISTILREASLLSRTANQYRFVHRSILEYFYSCSIVHPEHGPVGPPSSVADHPLSRRSLINEPSIIQFLCERVQQIPSFRQELFAIIEQSKTDSEASQAAANAVTILFRSGCQLNHIDMQGIRIPGADLSGGELDSAKFQGADLTGVNFSRSWLRQADFRDANMSEVQFGEWPFLSVDKEPTVCVYSNDGSSGSSDRTVRLWSTSDGNSVLVLQGHTDSISSIAYAPDGQHIMSGSNDTTVRLWDASTGKSLAILTNHTDRVSAVAYASNGLHLVSASWDRTVRVWDSSLPHPQLSVLRGATKIITGLSVSPAGLSQVAACCIDKTVRLWDASLGLSDIFARGTAIDSSEHIGGVSTMAISSDGRQLATGGYDTTIRTCDASTGQSLGPALHAHKRSVAAVAFSPTAQVLASAGWDHTIHLWDTERHELNKIINGHLASITSLAFLPSGHLVSGSADWTVRLWDLGRDTQEAVHTFRGHTQGVRSVACSSDGSRIASASEDKTVRVWTLDAQLEQREVVFEGHSDAVTCVAFSPIEHHQMASASDDKSIRLWNLASDVESGPTVLLGHQAGLQCVSYSTCGQYLASGSDDNSVIVWSVSSGSKLEVVGDVFGGISSVVWKQDVLELIVGCKDGSIRAWRLLVEGEEDSAQVQLVWGTGFGNLVATKACIDGVVGLSSVAFKLLKQLGAAAEMSGGRVDVE</sequence>
<dbReference type="SUPFAM" id="SSF50978">
    <property type="entry name" value="WD40 repeat-like"/>
    <property type="match status" value="2"/>
</dbReference>
<feature type="repeat" description="WD" evidence="3">
    <location>
        <begin position="684"/>
        <end position="716"/>
    </location>
</feature>
<dbReference type="EMBL" id="JAAAIN010000394">
    <property type="protein sequence ID" value="KAG0315142.1"/>
    <property type="molecule type" value="Genomic_DNA"/>
</dbReference>
<feature type="repeat" description="WD" evidence="3">
    <location>
        <begin position="777"/>
        <end position="818"/>
    </location>
</feature>
<dbReference type="Proteomes" id="UP000823405">
    <property type="component" value="Unassembled WGS sequence"/>
</dbReference>
<dbReference type="Pfam" id="PF05729">
    <property type="entry name" value="NACHT"/>
    <property type="match status" value="1"/>
</dbReference>
<gene>
    <name evidence="5" type="primary">WDR31_16</name>
    <name evidence="5" type="ORF">BGZ97_008552</name>
</gene>
<proteinExistence type="predicted"/>